<dbReference type="AlphaFoldDB" id="A0A2T0LXR6"/>
<accession>A0A2T0LXR6</accession>
<feature type="compositionally biased region" description="Polar residues" evidence="1">
    <location>
        <begin position="218"/>
        <end position="227"/>
    </location>
</feature>
<dbReference type="PANTHER" id="PTHR43481:SF4">
    <property type="entry name" value="GLYCEROL-1-PHOSPHATE PHOSPHOHYDROLASE 1-RELATED"/>
    <property type="match status" value="1"/>
</dbReference>
<dbReference type="InterPro" id="IPR036412">
    <property type="entry name" value="HAD-like_sf"/>
</dbReference>
<keyword evidence="3" id="KW-1185">Reference proteome</keyword>
<dbReference type="InterPro" id="IPR006439">
    <property type="entry name" value="HAD-SF_hydro_IA"/>
</dbReference>
<evidence type="ECO:0000313" key="2">
    <source>
        <dbReference type="EMBL" id="PRX48914.1"/>
    </source>
</evidence>
<dbReference type="GO" id="GO:0050308">
    <property type="term" value="F:sugar-phosphatase activity"/>
    <property type="evidence" value="ECO:0007669"/>
    <property type="project" value="TreeGrafter"/>
</dbReference>
<dbReference type="Gene3D" id="1.10.150.240">
    <property type="entry name" value="Putative phosphatase, domain 2"/>
    <property type="match status" value="1"/>
</dbReference>
<keyword evidence="2" id="KW-0378">Hydrolase</keyword>
<dbReference type="Pfam" id="PF00702">
    <property type="entry name" value="Hydrolase"/>
    <property type="match status" value="1"/>
</dbReference>
<sequence length="235" mass="25112">MKGVARLSHWLDPPCARCCVPAIPDGLEALILDFDGTLADTTPRHERALRAALQPHGHNLDHNWYRRHVGLSIHDLLAALPGGRSLPHDQIVRASRAHLLASMHDITAIACVVALLYTARQAGVRCAVASTASRVLVHPGLDALGLRHEFAAVITREDVTHGKPAPDLYLTATRHLGVPPGRCLAVDDAPDGVASARAAGIQHVITVAEGHLVPARTTAGQRQTPRCTDSARGRQ</sequence>
<dbReference type="PRINTS" id="PR00413">
    <property type="entry name" value="HADHALOGNASE"/>
</dbReference>
<proteinExistence type="predicted"/>
<dbReference type="PANTHER" id="PTHR43481">
    <property type="entry name" value="FRUCTOSE-1-PHOSPHATE PHOSPHATASE"/>
    <property type="match status" value="1"/>
</dbReference>
<dbReference type="SFLD" id="SFLDG01129">
    <property type="entry name" value="C1.5:_HAD__Beta-PGM__Phosphata"/>
    <property type="match status" value="1"/>
</dbReference>
<dbReference type="OrthoDB" id="9797743at2"/>
<evidence type="ECO:0000313" key="3">
    <source>
        <dbReference type="Proteomes" id="UP000238312"/>
    </source>
</evidence>
<dbReference type="SFLD" id="SFLDS00003">
    <property type="entry name" value="Haloacid_Dehalogenase"/>
    <property type="match status" value="1"/>
</dbReference>
<evidence type="ECO:0000256" key="1">
    <source>
        <dbReference type="SAM" id="MobiDB-lite"/>
    </source>
</evidence>
<comment type="caution">
    <text evidence="2">The sequence shown here is derived from an EMBL/GenBank/DDBJ whole genome shotgun (WGS) entry which is preliminary data.</text>
</comment>
<gene>
    <name evidence="2" type="ORF">B0I32_1397</name>
</gene>
<protein>
    <submittedName>
        <fullName evidence="2">HAD superfamily hydrolase (TIGR01509 family)</fullName>
    </submittedName>
</protein>
<dbReference type="NCBIfam" id="TIGR01509">
    <property type="entry name" value="HAD-SF-IA-v3"/>
    <property type="match status" value="1"/>
</dbReference>
<organism evidence="2 3">
    <name type="scientific">Nonomuraea fuscirosea</name>
    <dbReference type="NCBI Taxonomy" id="1291556"/>
    <lineage>
        <taxon>Bacteria</taxon>
        <taxon>Bacillati</taxon>
        <taxon>Actinomycetota</taxon>
        <taxon>Actinomycetes</taxon>
        <taxon>Streptosporangiales</taxon>
        <taxon>Streptosporangiaceae</taxon>
        <taxon>Nonomuraea</taxon>
    </lineage>
</organism>
<dbReference type="Gene3D" id="3.40.50.1000">
    <property type="entry name" value="HAD superfamily/HAD-like"/>
    <property type="match status" value="1"/>
</dbReference>
<dbReference type="SUPFAM" id="SSF56784">
    <property type="entry name" value="HAD-like"/>
    <property type="match status" value="1"/>
</dbReference>
<name>A0A2T0LXR6_9ACTN</name>
<reference evidence="2 3" key="1">
    <citation type="submission" date="2018-03" db="EMBL/GenBank/DDBJ databases">
        <title>Genomic Encyclopedia of Type Strains, Phase III (KMG-III): the genomes of soil and plant-associated and newly described type strains.</title>
        <authorList>
            <person name="Whitman W."/>
        </authorList>
    </citation>
    <scope>NUCLEOTIDE SEQUENCE [LARGE SCALE GENOMIC DNA]</scope>
    <source>
        <strain evidence="2 3">CGMCC 4.7104</strain>
    </source>
</reference>
<dbReference type="InterPro" id="IPR051806">
    <property type="entry name" value="HAD-like_SPP"/>
</dbReference>
<dbReference type="InterPro" id="IPR023198">
    <property type="entry name" value="PGP-like_dom2"/>
</dbReference>
<dbReference type="InterPro" id="IPR023214">
    <property type="entry name" value="HAD_sf"/>
</dbReference>
<dbReference type="Proteomes" id="UP000238312">
    <property type="component" value="Unassembled WGS sequence"/>
</dbReference>
<feature type="region of interest" description="Disordered" evidence="1">
    <location>
        <begin position="215"/>
        <end position="235"/>
    </location>
</feature>
<dbReference type="EMBL" id="PVNG01000039">
    <property type="protein sequence ID" value="PRX48914.1"/>
    <property type="molecule type" value="Genomic_DNA"/>
</dbReference>